<dbReference type="PANTHER" id="PTHR33795">
    <property type="entry name" value="INSERTION ELEMENT IS150 PROTEIN INSJ"/>
    <property type="match status" value="1"/>
</dbReference>
<gene>
    <name evidence="1" type="ORF">LDX53_02930</name>
</gene>
<dbReference type="RefSeq" id="WP_052727767.1">
    <property type="nucleotide sequence ID" value="NZ_CP084389.1"/>
</dbReference>
<dbReference type="AlphaFoldDB" id="A0AA47B521"/>
<evidence type="ECO:0000313" key="1">
    <source>
        <dbReference type="EMBL" id="UZX30169.1"/>
    </source>
</evidence>
<dbReference type="InterPro" id="IPR052057">
    <property type="entry name" value="IS150/IS1296_orfA-like"/>
</dbReference>
<reference evidence="1" key="1">
    <citation type="submission" date="2021-09" db="EMBL/GenBank/DDBJ databases">
        <title>Lactobacillus species from Apis mellifera, Switzerland.</title>
        <authorList>
            <person name="Pfister J."/>
            <person name="Brown A."/>
            <person name="Neumann P."/>
            <person name="Collaud A."/>
            <person name="Retschnig G."/>
            <person name="Perreten V."/>
        </authorList>
    </citation>
    <scope>NUCLEOTIDE SEQUENCE</scope>
    <source>
        <strain evidence="1">IBH002</strain>
    </source>
</reference>
<sequence length="119" mass="13728">MTKLSKQDKIQIYHLWHDYQIGPAVLSQRYHVGRSNIGYLLALIDRHGLAVLDQPFTAYTSNFKKQAVKRIIVNHESLYHVALDLGLKSRGIHQSIPRKGNGLIVGFLWHLKVEYVLRL</sequence>
<accession>A0AA47B521</accession>
<protein>
    <submittedName>
        <fullName evidence="1">Uncharacterized protein</fullName>
    </submittedName>
</protein>
<keyword evidence="2" id="KW-1185">Reference proteome</keyword>
<name>A0AA47B521_9LACO</name>
<organism evidence="1 2">
    <name type="scientific">Lactobacillus helsingborgensis</name>
    <dbReference type="NCBI Taxonomy" id="1218494"/>
    <lineage>
        <taxon>Bacteria</taxon>
        <taxon>Bacillati</taxon>
        <taxon>Bacillota</taxon>
        <taxon>Bacilli</taxon>
        <taxon>Lactobacillales</taxon>
        <taxon>Lactobacillaceae</taxon>
        <taxon>Lactobacillus</taxon>
    </lineage>
</organism>
<dbReference type="PANTHER" id="PTHR33795:SF1">
    <property type="entry name" value="INSERTION ELEMENT IS150 PROTEIN INSJ"/>
    <property type="match status" value="1"/>
</dbReference>
<proteinExistence type="predicted"/>
<evidence type="ECO:0000313" key="2">
    <source>
        <dbReference type="Proteomes" id="UP001164557"/>
    </source>
</evidence>
<dbReference type="EMBL" id="CP084389">
    <property type="protein sequence ID" value="UZX30169.1"/>
    <property type="molecule type" value="Genomic_DNA"/>
</dbReference>
<dbReference type="Proteomes" id="UP001164557">
    <property type="component" value="Chromosome"/>
</dbReference>